<dbReference type="InterPro" id="IPR017592">
    <property type="entry name" value="Pilus_assmbl_Flp-typ_CpaB"/>
</dbReference>
<sequence length="276" mass="29081">MAARSVQRSGVLMSMRFVIMAVAVLAAGAAGFLAMNMMGASGPTETVVVAPSAPAIELDEVLVATETLTTGARVENRIRWQDWPTGALSPDFITRSSRPDAISELSDSVVRATISQGEPIRPIKLLGADQSFMSSILPAGKRAVATEIAADTSAGGFILPDDYVDVIMVSRENDGGFRTETILNSIRILAIDQTIREDEEGRLVQVGQTATLELTPQQAEIITVARQMADRLTLALRSVKDVSPAEAENAADHLIGAGPGGTITVIKGGQRVTSAP</sequence>
<dbReference type="NCBIfam" id="TIGR03177">
    <property type="entry name" value="pilus_cpaB"/>
    <property type="match status" value="1"/>
</dbReference>
<dbReference type="SMART" id="SM00858">
    <property type="entry name" value="SAF"/>
    <property type="match status" value="1"/>
</dbReference>
<dbReference type="AlphaFoldDB" id="A0AA36IPF4"/>
<evidence type="ECO:0000313" key="3">
    <source>
        <dbReference type="Proteomes" id="UP001178507"/>
    </source>
</evidence>
<comment type="caution">
    <text evidence="2">The sequence shown here is derived from an EMBL/GenBank/DDBJ whole genome shotgun (WGS) entry which is preliminary data.</text>
</comment>
<dbReference type="EMBL" id="CAUJNA010002223">
    <property type="protein sequence ID" value="CAJ1391552.1"/>
    <property type="molecule type" value="Genomic_DNA"/>
</dbReference>
<feature type="domain" description="SAF" evidence="1">
    <location>
        <begin position="59"/>
        <end position="126"/>
    </location>
</feature>
<dbReference type="CDD" id="cd11614">
    <property type="entry name" value="SAF_CpaB_FlgA_like"/>
    <property type="match status" value="1"/>
</dbReference>
<dbReference type="Proteomes" id="UP001178507">
    <property type="component" value="Unassembled WGS sequence"/>
</dbReference>
<organism evidence="2 3">
    <name type="scientific">Effrenium voratum</name>
    <dbReference type="NCBI Taxonomy" id="2562239"/>
    <lineage>
        <taxon>Eukaryota</taxon>
        <taxon>Sar</taxon>
        <taxon>Alveolata</taxon>
        <taxon>Dinophyceae</taxon>
        <taxon>Suessiales</taxon>
        <taxon>Symbiodiniaceae</taxon>
        <taxon>Effrenium</taxon>
    </lineage>
</organism>
<gene>
    <name evidence="2" type="ORF">EVOR1521_LOCUS16816</name>
</gene>
<evidence type="ECO:0000259" key="1">
    <source>
        <dbReference type="SMART" id="SM00858"/>
    </source>
</evidence>
<dbReference type="InterPro" id="IPR031571">
    <property type="entry name" value="RcpC_dom"/>
</dbReference>
<dbReference type="Pfam" id="PF16976">
    <property type="entry name" value="RcpC"/>
    <property type="match status" value="1"/>
</dbReference>
<protein>
    <recommendedName>
        <fullName evidence="1">SAF domain-containing protein</fullName>
    </recommendedName>
</protein>
<reference evidence="2" key="1">
    <citation type="submission" date="2023-08" db="EMBL/GenBank/DDBJ databases">
        <authorList>
            <person name="Chen Y."/>
            <person name="Shah S."/>
            <person name="Dougan E. K."/>
            <person name="Thang M."/>
            <person name="Chan C."/>
        </authorList>
    </citation>
    <scope>NUCLEOTIDE SEQUENCE</scope>
</reference>
<evidence type="ECO:0000313" key="2">
    <source>
        <dbReference type="EMBL" id="CAJ1391552.1"/>
    </source>
</evidence>
<proteinExistence type="predicted"/>
<name>A0AA36IPF4_9DINO</name>
<keyword evidence="3" id="KW-1185">Reference proteome</keyword>
<accession>A0AA36IPF4</accession>
<dbReference type="InterPro" id="IPR013974">
    <property type="entry name" value="SAF"/>
</dbReference>